<dbReference type="InterPro" id="IPR036968">
    <property type="entry name" value="Enolpyruvate_Tfrase_sf"/>
</dbReference>
<dbReference type="SUPFAM" id="SSF55205">
    <property type="entry name" value="EPT/RTPC-like"/>
    <property type="match status" value="1"/>
</dbReference>
<feature type="binding site" evidence="8">
    <location>
        <position position="352"/>
    </location>
    <ligand>
        <name>3-phosphoshikimate</name>
        <dbReference type="ChEBI" id="CHEBI:145989"/>
    </ligand>
</feature>
<dbReference type="eggNOG" id="COG0128">
    <property type="taxonomic scope" value="Bacteria"/>
</dbReference>
<comment type="catalytic activity">
    <reaction evidence="7">
        <text>3-phosphoshikimate + phosphoenolpyruvate = 5-O-(1-carboxyvinyl)-3-phosphoshikimate + phosphate</text>
        <dbReference type="Rhea" id="RHEA:21256"/>
        <dbReference type="ChEBI" id="CHEBI:43474"/>
        <dbReference type="ChEBI" id="CHEBI:57701"/>
        <dbReference type="ChEBI" id="CHEBI:58702"/>
        <dbReference type="ChEBI" id="CHEBI:145989"/>
        <dbReference type="EC" id="2.5.1.19"/>
    </reaction>
    <physiologicalReaction direction="left-to-right" evidence="7">
        <dbReference type="Rhea" id="RHEA:21257"/>
    </physiologicalReaction>
</comment>
<dbReference type="FunFam" id="3.65.10.10:FF:000005">
    <property type="entry name" value="3-phosphoshikimate 1-carboxyvinyltransferase"/>
    <property type="match status" value="1"/>
</dbReference>
<dbReference type="GO" id="GO:0003866">
    <property type="term" value="F:3-phosphoshikimate 1-carboxyvinyltransferase activity"/>
    <property type="evidence" value="ECO:0007669"/>
    <property type="project" value="UniProtKB-UniRule"/>
</dbReference>
<feature type="binding site" evidence="8">
    <location>
        <position position="325"/>
    </location>
    <ligand>
        <name>3-phosphoshikimate</name>
        <dbReference type="ChEBI" id="CHEBI:145989"/>
    </ligand>
</feature>
<dbReference type="GO" id="GO:0008652">
    <property type="term" value="P:amino acid biosynthetic process"/>
    <property type="evidence" value="ECO:0007669"/>
    <property type="project" value="UniProtKB-KW"/>
</dbReference>
<evidence type="ECO:0000256" key="3">
    <source>
        <dbReference type="ARBA" id="ARBA00022490"/>
    </source>
</evidence>
<dbReference type="HOGENOM" id="CLU_024321_0_1_0"/>
<dbReference type="OrthoDB" id="9809920at2"/>
<feature type="binding site" evidence="8">
    <location>
        <position position="33"/>
    </location>
    <ligand>
        <name>3-phosphoshikimate</name>
        <dbReference type="ChEBI" id="CHEBI:145989"/>
    </ligand>
</feature>
<dbReference type="PIRSF" id="PIRSF000505">
    <property type="entry name" value="EPSPS"/>
    <property type="match status" value="1"/>
</dbReference>
<evidence type="ECO:0000313" key="10">
    <source>
        <dbReference type="EMBL" id="BAM06727.1"/>
    </source>
</evidence>
<reference evidence="11" key="2">
    <citation type="submission" date="2012-03" db="EMBL/GenBank/DDBJ databases">
        <title>The complete genome sequence of the pioneer microbe on fresh volcanic deposit, Leptospirillum ferrooxidans strain C2-3.</title>
        <authorList>
            <person name="Fujimura R."/>
            <person name="Sato Y."/>
            <person name="Nishizawa T."/>
            <person name="Nanba K."/>
            <person name="Oshima K."/>
            <person name="Hattori M."/>
            <person name="Kamijo T."/>
            <person name="Ohta H."/>
        </authorList>
    </citation>
    <scope>NUCLEOTIDE SEQUENCE [LARGE SCALE GENOMIC DNA]</scope>
    <source>
        <strain evidence="11">C2-3</strain>
    </source>
</reference>
<keyword evidence="6 8" id="KW-0057">Aromatic amino acid biosynthesis</keyword>
<organism evidence="10 11">
    <name type="scientific">Leptospirillum ferrooxidans (strain C2-3)</name>
    <dbReference type="NCBI Taxonomy" id="1162668"/>
    <lineage>
        <taxon>Bacteria</taxon>
        <taxon>Pseudomonadati</taxon>
        <taxon>Nitrospirota</taxon>
        <taxon>Nitrospiria</taxon>
        <taxon>Nitrospirales</taxon>
        <taxon>Nitrospiraceae</taxon>
        <taxon>Leptospirillum</taxon>
    </lineage>
</organism>
<protein>
    <recommendedName>
        <fullName evidence="8">3-phosphoshikimate 1-carboxyvinyltransferase</fullName>
        <ecNumber evidence="8">2.5.1.19</ecNumber>
    </recommendedName>
    <alternativeName>
        <fullName evidence="8">5-enolpyruvylshikimate-3-phosphate synthase</fullName>
        <shortName evidence="8">EPSP synthase</shortName>
        <shortName evidence="8">EPSPS</shortName>
    </alternativeName>
</protein>
<dbReference type="PANTHER" id="PTHR21090">
    <property type="entry name" value="AROM/DEHYDROQUINATE SYNTHASE"/>
    <property type="match status" value="1"/>
</dbReference>
<evidence type="ECO:0000256" key="4">
    <source>
        <dbReference type="ARBA" id="ARBA00022605"/>
    </source>
</evidence>
<dbReference type="HAMAP" id="MF_00210">
    <property type="entry name" value="EPSP_synth"/>
    <property type="match status" value="1"/>
</dbReference>
<keyword evidence="3 8" id="KW-0963">Cytoplasm</keyword>
<feature type="binding site" evidence="8">
    <location>
        <position position="181"/>
    </location>
    <ligand>
        <name>3-phosphoshikimate</name>
        <dbReference type="ChEBI" id="CHEBI:145989"/>
    </ligand>
</feature>
<dbReference type="UniPathway" id="UPA00053">
    <property type="reaction ID" value="UER00089"/>
</dbReference>
<reference evidence="10 11" key="1">
    <citation type="journal article" date="2012" name="J. Bacteriol.">
        <title>Complete Genome Sequence of Leptospirillum ferrooxidans Strain C2-3, Isolated from a Fresh Volcanic Ash Deposit on the Island of Miyake, Japan.</title>
        <authorList>
            <person name="Fujimura R."/>
            <person name="Sato Y."/>
            <person name="Nishizawa T."/>
            <person name="Oshima K."/>
            <person name="Kim S.-W."/>
            <person name="Hattori M."/>
            <person name="Kamijo T."/>
            <person name="Ohta H."/>
        </authorList>
    </citation>
    <scope>NUCLEOTIDE SEQUENCE [LARGE SCALE GENOMIC DNA]</scope>
    <source>
        <strain evidence="10 11">C2-3</strain>
    </source>
</reference>
<feature type="binding site" evidence="8">
    <location>
        <position position="179"/>
    </location>
    <ligand>
        <name>3-phosphoshikimate</name>
        <dbReference type="ChEBI" id="CHEBI:145989"/>
    </ligand>
</feature>
<sequence length="446" mass="46834">MPIDEYSGGQRNGSYRVTSSKSVSGCIRVPGDKSISHRAVMMASLAMGTSEIHGFLPSSDCLGTLLAFSLMGVRTERISENHVRISSPGAISLTEPQTVLDLGNSGTAVRLLLGILAGTNFHSVVTGDDSLRSRPMGRVTEPLSLMGASIDGVANGKRLPLAIRGRKLKAITFLNEKKSAQVKSSILLAGLSADGPTTVIEPVATRDHTELMLPMFGATCTVRGNEKTVHPGPLSPLDFTVPGDLSSAAFFMVLGLITPGASLTIEGVGLNPTRTAIIRILQLMGGKIQVTTMESQGEPVGTLHIQASSLEGIEVPEELIPQAIDEIPVLAVAAAFAKGRTIIKNASELRVKESDRITAICQALSSTGISVTELPDGLIVEGGGPAPKIHGAEIESHNDHRITMSMVVLGSRLPPGETLLIHGTDFVATSFPGFVELFNKTAGIQN</sequence>
<dbReference type="GO" id="GO:0009423">
    <property type="term" value="P:chorismate biosynthetic process"/>
    <property type="evidence" value="ECO:0007669"/>
    <property type="project" value="UniProtKB-UniRule"/>
</dbReference>
<keyword evidence="4 8" id="KW-0028">Amino-acid biosynthesis</keyword>
<dbReference type="KEGG" id="lfc:LFE_1024"/>
<evidence type="ECO:0000259" key="9">
    <source>
        <dbReference type="Pfam" id="PF00275"/>
    </source>
</evidence>
<dbReference type="Proteomes" id="UP000007382">
    <property type="component" value="Chromosome"/>
</dbReference>
<dbReference type="PATRIC" id="fig|1162668.3.peg.1186"/>
<evidence type="ECO:0000256" key="2">
    <source>
        <dbReference type="ARBA" id="ARBA00009948"/>
    </source>
</evidence>
<dbReference type="EMBL" id="AP012342">
    <property type="protein sequence ID" value="BAM06727.1"/>
    <property type="molecule type" value="Genomic_DNA"/>
</dbReference>
<dbReference type="CDD" id="cd01556">
    <property type="entry name" value="EPSP_synthase"/>
    <property type="match status" value="1"/>
</dbReference>
<dbReference type="STRING" id="1162668.LFE_1024"/>
<evidence type="ECO:0000256" key="8">
    <source>
        <dbReference type="HAMAP-Rule" id="MF_00210"/>
    </source>
</evidence>
<evidence type="ECO:0000313" key="11">
    <source>
        <dbReference type="Proteomes" id="UP000007382"/>
    </source>
</evidence>
<dbReference type="GO" id="GO:0009073">
    <property type="term" value="P:aromatic amino acid family biosynthetic process"/>
    <property type="evidence" value="ECO:0007669"/>
    <property type="project" value="UniProtKB-KW"/>
</dbReference>
<dbReference type="GO" id="GO:0005737">
    <property type="term" value="C:cytoplasm"/>
    <property type="evidence" value="ECO:0007669"/>
    <property type="project" value="UniProtKB-SubCell"/>
</dbReference>
<dbReference type="InterPro" id="IPR006264">
    <property type="entry name" value="EPSP_synthase"/>
</dbReference>
<evidence type="ECO:0000256" key="1">
    <source>
        <dbReference type="ARBA" id="ARBA00004811"/>
    </source>
</evidence>
<evidence type="ECO:0000256" key="6">
    <source>
        <dbReference type="ARBA" id="ARBA00023141"/>
    </source>
</evidence>
<feature type="binding site" evidence="8">
    <location>
        <position position="356"/>
    </location>
    <ligand>
        <name>phosphoenolpyruvate</name>
        <dbReference type="ChEBI" id="CHEBI:58702"/>
    </ligand>
</feature>
<dbReference type="PROSITE" id="PS00104">
    <property type="entry name" value="EPSP_SYNTHASE_1"/>
    <property type="match status" value="1"/>
</dbReference>
<feature type="binding site" evidence="8">
    <location>
        <position position="106"/>
    </location>
    <ligand>
        <name>phosphoenolpyruvate</name>
        <dbReference type="ChEBI" id="CHEBI:58702"/>
    </ligand>
</feature>
<feature type="domain" description="Enolpyruvate transferase" evidence="9">
    <location>
        <begin position="18"/>
        <end position="436"/>
    </location>
</feature>
<dbReference type="RefSeq" id="WP_014449218.1">
    <property type="nucleotide sequence ID" value="NC_017094.1"/>
</dbReference>
<feature type="binding site" evidence="8">
    <location>
        <position position="33"/>
    </location>
    <ligand>
        <name>phosphoenolpyruvate</name>
        <dbReference type="ChEBI" id="CHEBI:58702"/>
    </ligand>
</feature>
<proteinExistence type="inferred from homology"/>
<comment type="subunit">
    <text evidence="8">Monomer.</text>
</comment>
<evidence type="ECO:0000256" key="5">
    <source>
        <dbReference type="ARBA" id="ARBA00022679"/>
    </source>
</evidence>
<name>I0IN78_LEPFC</name>
<feature type="binding site" evidence="8">
    <location>
        <position position="134"/>
    </location>
    <ligand>
        <name>phosphoenolpyruvate</name>
        <dbReference type="ChEBI" id="CHEBI:58702"/>
    </ligand>
</feature>
<dbReference type="EC" id="2.5.1.19" evidence="8"/>
<feature type="binding site" evidence="8">
    <location>
        <position position="401"/>
    </location>
    <ligand>
        <name>phosphoenolpyruvate</name>
        <dbReference type="ChEBI" id="CHEBI:58702"/>
    </ligand>
</feature>
<feature type="binding site" evidence="8">
    <location>
        <position position="38"/>
    </location>
    <ligand>
        <name>3-phosphoshikimate</name>
        <dbReference type="ChEBI" id="CHEBI:145989"/>
    </ligand>
</feature>
<keyword evidence="11" id="KW-1185">Reference proteome</keyword>
<feature type="binding site" evidence="8">
    <location>
        <position position="181"/>
    </location>
    <ligand>
        <name>phosphoenolpyruvate</name>
        <dbReference type="ChEBI" id="CHEBI:58702"/>
    </ligand>
</feature>
<comment type="pathway">
    <text evidence="1 8">Metabolic intermediate biosynthesis; chorismate biosynthesis; chorismate from D-erythrose 4-phosphate and phosphoenolpyruvate: step 6/7.</text>
</comment>
<gene>
    <name evidence="8" type="primary">aroA</name>
    <name evidence="10" type="ordered locus">LFE_1024</name>
</gene>
<dbReference type="Gene3D" id="3.65.10.10">
    <property type="entry name" value="Enolpyruvate transferase domain"/>
    <property type="match status" value="2"/>
</dbReference>
<dbReference type="Pfam" id="PF00275">
    <property type="entry name" value="EPSP_synthase"/>
    <property type="match status" value="1"/>
</dbReference>
<dbReference type="InterPro" id="IPR001986">
    <property type="entry name" value="Enolpyruvate_Tfrase_dom"/>
</dbReference>
<accession>I0IN78</accession>
<evidence type="ECO:0000256" key="7">
    <source>
        <dbReference type="ARBA" id="ARBA00044633"/>
    </source>
</evidence>
<feature type="active site" description="Proton acceptor" evidence="8">
    <location>
        <position position="325"/>
    </location>
</feature>
<dbReference type="PANTHER" id="PTHR21090:SF5">
    <property type="entry name" value="PENTAFUNCTIONAL AROM POLYPEPTIDE"/>
    <property type="match status" value="1"/>
</dbReference>
<comment type="function">
    <text evidence="8">Catalyzes the transfer of the enolpyruvyl moiety of phosphoenolpyruvate (PEP) to the 5-hydroxyl of shikimate-3-phosphate (S3P) to produce enolpyruvyl shikimate-3-phosphate and inorganic phosphate.</text>
</comment>
<dbReference type="AlphaFoldDB" id="I0IN78"/>
<keyword evidence="5 8" id="KW-0808">Transferase</keyword>
<dbReference type="InterPro" id="IPR023193">
    <property type="entry name" value="EPSP_synthase_CS"/>
</dbReference>
<dbReference type="NCBIfam" id="TIGR01356">
    <property type="entry name" value="aroA"/>
    <property type="match status" value="1"/>
</dbReference>
<feature type="binding site" evidence="8">
    <location>
        <position position="34"/>
    </location>
    <ligand>
        <name>3-phosphoshikimate</name>
        <dbReference type="ChEBI" id="CHEBI:145989"/>
    </ligand>
</feature>
<comment type="similarity">
    <text evidence="2 8">Belongs to the EPSP synthase family.</text>
</comment>
<dbReference type="InterPro" id="IPR013792">
    <property type="entry name" value="RNA3'P_cycl/enolpyr_Trfase_a/b"/>
</dbReference>
<comment type="caution">
    <text evidence="8">Lacks conserved residue(s) required for the propagation of feature annotation.</text>
</comment>
<comment type="subcellular location">
    <subcellularLocation>
        <location evidence="8">Cytoplasm</location>
    </subcellularLocation>
</comment>